<evidence type="ECO:0000256" key="4">
    <source>
        <dbReference type="ARBA" id="ARBA00011019"/>
    </source>
</evidence>
<dbReference type="CDD" id="cd04087">
    <property type="entry name" value="PTPA"/>
    <property type="match status" value="1"/>
</dbReference>
<dbReference type="InterPro" id="IPR004327">
    <property type="entry name" value="Phstyr_phstse_ac"/>
</dbReference>
<dbReference type="EMBL" id="LKCN02000013">
    <property type="protein sequence ID" value="RCI10261.1"/>
    <property type="molecule type" value="Genomic_DNA"/>
</dbReference>
<comment type="catalytic activity">
    <reaction evidence="1 10">
        <text>[protein]-peptidylproline (omega=180) = [protein]-peptidylproline (omega=0)</text>
        <dbReference type="Rhea" id="RHEA:16237"/>
        <dbReference type="Rhea" id="RHEA-COMP:10747"/>
        <dbReference type="Rhea" id="RHEA-COMP:10748"/>
        <dbReference type="ChEBI" id="CHEBI:83833"/>
        <dbReference type="ChEBI" id="CHEBI:83834"/>
        <dbReference type="EC" id="5.2.1.8"/>
    </reaction>
</comment>
<dbReference type="GO" id="GO:0005737">
    <property type="term" value="C:cytoplasm"/>
    <property type="evidence" value="ECO:0007669"/>
    <property type="project" value="UniProtKB-SubCell"/>
</dbReference>
<comment type="similarity">
    <text evidence="4 10">Belongs to the PTPA-type PPIase family.</text>
</comment>
<keyword evidence="13" id="KW-1185">Reference proteome</keyword>
<dbReference type="GO" id="GO:0007052">
    <property type="term" value="P:mitotic spindle organization"/>
    <property type="evidence" value="ECO:0007669"/>
    <property type="project" value="TreeGrafter"/>
</dbReference>
<name>A0A367L767_9HYPO</name>
<evidence type="ECO:0000256" key="9">
    <source>
        <dbReference type="ARBA" id="ARBA00025287"/>
    </source>
</evidence>
<gene>
    <name evidence="12" type="ORF">L249_8559</name>
</gene>
<evidence type="ECO:0000256" key="3">
    <source>
        <dbReference type="ARBA" id="ARBA00004496"/>
    </source>
</evidence>
<dbReference type="FunFam" id="1.20.120.1150:FF:000003">
    <property type="entry name" value="Serine/threonine-protein phosphatase 2A activator"/>
    <property type="match status" value="1"/>
</dbReference>
<dbReference type="OrthoDB" id="16120at2759"/>
<organism evidence="12 13">
    <name type="scientific">Ophiocordyceps polyrhachis-furcata BCC 54312</name>
    <dbReference type="NCBI Taxonomy" id="1330021"/>
    <lineage>
        <taxon>Eukaryota</taxon>
        <taxon>Fungi</taxon>
        <taxon>Dikarya</taxon>
        <taxon>Ascomycota</taxon>
        <taxon>Pezizomycotina</taxon>
        <taxon>Sordariomycetes</taxon>
        <taxon>Hypocreomycetidae</taxon>
        <taxon>Hypocreales</taxon>
        <taxon>Ophiocordycipitaceae</taxon>
        <taxon>Ophiocordyceps</taxon>
    </lineage>
</organism>
<dbReference type="SUPFAM" id="SSF140984">
    <property type="entry name" value="PTPA-like"/>
    <property type="match status" value="1"/>
</dbReference>
<dbReference type="GO" id="GO:0000159">
    <property type="term" value="C:protein phosphatase type 2A complex"/>
    <property type="evidence" value="ECO:0007669"/>
    <property type="project" value="TreeGrafter"/>
</dbReference>
<comment type="function">
    <text evidence="9">PPIases accelerate the folding of proteins. It catalyzes the cis-trans isomerization of proline imidic peptide bonds in oligopeptides. Acts as a regulatory subunit for PP2A-like phosphatases modulating their activity or substrate specificity, probably by inducing a conformational change in the catalytic subunit, a direct target of the PPIase. Can reactivate inactive phosphatase PP2A-phosphatase methylesterase complexes (PP2Ai) in presence of ATP and Mg(2+) by dissociating the inactive form from the complex.</text>
</comment>
<dbReference type="Gene3D" id="1.20.120.1150">
    <property type="match status" value="1"/>
</dbReference>
<dbReference type="PANTHER" id="PTHR10012:SF3">
    <property type="entry name" value="SERINE_THREONINE-PROTEIN PHOSPHATASE 2A ACTIVATOR 1"/>
    <property type="match status" value="1"/>
</dbReference>
<dbReference type="EC" id="5.2.1.8" evidence="10"/>
<reference evidence="12 13" key="1">
    <citation type="journal article" date="2015" name="BMC Genomics">
        <title>Insights from the genome of Ophiocordyceps polyrhachis-furcata to pathogenicity and host specificity in insect fungi.</title>
        <authorList>
            <person name="Wichadakul D."/>
            <person name="Kobmoo N."/>
            <person name="Ingsriswang S."/>
            <person name="Tangphatsornruang S."/>
            <person name="Chantasingh D."/>
            <person name="Luangsa-ard J.J."/>
            <person name="Eurwilaichitr L."/>
        </authorList>
    </citation>
    <scope>NUCLEOTIDE SEQUENCE [LARGE SCALE GENOMIC DNA]</scope>
    <source>
        <strain evidence="12 13">BCC 54312</strain>
    </source>
</reference>
<evidence type="ECO:0000256" key="7">
    <source>
        <dbReference type="ARBA" id="ARBA00023235"/>
    </source>
</evidence>
<keyword evidence="6 10" id="KW-0697">Rotamase</keyword>
<keyword evidence="5 10" id="KW-0963">Cytoplasm</keyword>
<sequence length="458" mass="49273">MTSTPFSALAIIDPESAPPFAKPTKRIHTGQDVSRFLQSLAYRDLVTFILQLNHALCPRRQPPDSTTPSPTTTKPPRLFPLTPAPSSSSTPSVQALQLLLSDLESLIDEAPPDPGPRRFGNVSFRTWHSLVADKLPDLLSAGLLGRTLGAGQGLARDEVATYLLGAFGSPERLDYGTGHELSFVAFIGCLWKLGFFRDGELGGPIERDIVLNVIEPYLRVVRKLILTYTLEPAGSHGVWGLDDHSFMPYIFGSAQLTRPIDDAEPMPLEGSVGGAPKPSDVTKSAVVEEQRATNMYFSAIGFVNDVKKGPFWEHSPMLFDISGIRDGWGKINKGMIKMFDAEVLSKFPVIQHFPFGSLFSWDEDPHAPAPAQSVHMTHQPASTVAMTPPPPVTGTAAPWARVARTPPASAELGTAYRRGSPGPSTGSLASRPSRGQAVGPASAAAQITVTKAPWAKEA</sequence>
<dbReference type="InterPro" id="IPR037218">
    <property type="entry name" value="PTPA_sf"/>
</dbReference>
<protein>
    <recommendedName>
        <fullName evidence="10">Serine/threonine-protein phosphatase 2A activator</fullName>
        <ecNumber evidence="10">5.2.1.8</ecNumber>
    </recommendedName>
    <alternativeName>
        <fullName evidence="10">Phosphotyrosyl phosphatase activator</fullName>
    </alternativeName>
</protein>
<evidence type="ECO:0000256" key="1">
    <source>
        <dbReference type="ARBA" id="ARBA00000971"/>
    </source>
</evidence>
<comment type="subcellular location">
    <subcellularLocation>
        <location evidence="3 10">Cytoplasm</location>
    </subcellularLocation>
    <subcellularLocation>
        <location evidence="2">Nucleus</location>
    </subcellularLocation>
</comment>
<evidence type="ECO:0000256" key="5">
    <source>
        <dbReference type="ARBA" id="ARBA00022490"/>
    </source>
</evidence>
<keyword evidence="7 10" id="KW-0413">Isomerase</keyword>
<dbReference type="GO" id="GO:0003755">
    <property type="term" value="F:peptidyl-prolyl cis-trans isomerase activity"/>
    <property type="evidence" value="ECO:0007669"/>
    <property type="project" value="UniProtKB-KW"/>
</dbReference>
<dbReference type="Pfam" id="PF03095">
    <property type="entry name" value="PTPA"/>
    <property type="match status" value="1"/>
</dbReference>
<evidence type="ECO:0000256" key="2">
    <source>
        <dbReference type="ARBA" id="ARBA00004123"/>
    </source>
</evidence>
<evidence type="ECO:0000313" key="13">
    <source>
        <dbReference type="Proteomes" id="UP000253664"/>
    </source>
</evidence>
<dbReference type="Proteomes" id="UP000253664">
    <property type="component" value="Unassembled WGS sequence"/>
</dbReference>
<evidence type="ECO:0000256" key="10">
    <source>
        <dbReference type="RuleBase" id="RU361210"/>
    </source>
</evidence>
<comment type="caution">
    <text evidence="12">The sequence shown here is derived from an EMBL/GenBank/DDBJ whole genome shotgun (WGS) entry which is preliminary data.</text>
</comment>
<evidence type="ECO:0000256" key="8">
    <source>
        <dbReference type="ARBA" id="ARBA00023242"/>
    </source>
</evidence>
<keyword evidence="8" id="KW-0539">Nucleus</keyword>
<dbReference type="GO" id="GO:0008160">
    <property type="term" value="F:protein tyrosine phosphatase activator activity"/>
    <property type="evidence" value="ECO:0007669"/>
    <property type="project" value="TreeGrafter"/>
</dbReference>
<evidence type="ECO:0000313" key="12">
    <source>
        <dbReference type="EMBL" id="RCI10261.1"/>
    </source>
</evidence>
<proteinExistence type="inferred from homology"/>
<dbReference type="AlphaFoldDB" id="A0A367L767"/>
<dbReference type="PANTHER" id="PTHR10012">
    <property type="entry name" value="SERINE/THREONINE-PROTEIN PHOSPHATASE 2A REGULATORY SUBUNIT B"/>
    <property type="match status" value="1"/>
</dbReference>
<dbReference type="GO" id="GO:0005634">
    <property type="term" value="C:nucleus"/>
    <property type="evidence" value="ECO:0007669"/>
    <property type="project" value="UniProtKB-SubCell"/>
</dbReference>
<feature type="region of interest" description="Disordered" evidence="11">
    <location>
        <begin position="408"/>
        <end position="458"/>
    </location>
</feature>
<evidence type="ECO:0000256" key="6">
    <source>
        <dbReference type="ARBA" id="ARBA00023110"/>
    </source>
</evidence>
<evidence type="ECO:0000256" key="11">
    <source>
        <dbReference type="SAM" id="MobiDB-lite"/>
    </source>
</evidence>
<dbReference type="STRING" id="1330021.A0A367L767"/>
<feature type="compositionally biased region" description="Low complexity" evidence="11">
    <location>
        <begin position="63"/>
        <end position="90"/>
    </location>
</feature>
<dbReference type="InterPro" id="IPR043170">
    <property type="entry name" value="PTPA_C_lid"/>
</dbReference>
<accession>A0A367L767</accession>
<feature type="region of interest" description="Disordered" evidence="11">
    <location>
        <begin position="58"/>
        <end position="90"/>
    </location>
</feature>